<dbReference type="AlphaFoldDB" id="A0A117QW86"/>
<accession>A0A117QW86</accession>
<reference evidence="1 2" key="1">
    <citation type="submission" date="2015-10" db="EMBL/GenBank/DDBJ databases">
        <title>Draft genome sequence of Streptomyces canus DSM 40017, type strain for the species Streptomyces canus.</title>
        <authorList>
            <person name="Ruckert C."/>
            <person name="Winkler A."/>
            <person name="Kalinowski J."/>
            <person name="Kampfer P."/>
            <person name="Glaeser S."/>
        </authorList>
    </citation>
    <scope>NUCLEOTIDE SEQUENCE [LARGE SCALE GENOMIC DNA]</scope>
    <source>
        <strain evidence="1 2">DSM 40017</strain>
    </source>
</reference>
<dbReference type="RefSeq" id="WP_059211325.1">
    <property type="nucleotide sequence ID" value="NZ_KQ948679.1"/>
</dbReference>
<evidence type="ECO:0000313" key="2">
    <source>
        <dbReference type="Proteomes" id="UP000053669"/>
    </source>
</evidence>
<evidence type="ECO:0000313" key="1">
    <source>
        <dbReference type="EMBL" id="KUN57765.1"/>
    </source>
</evidence>
<name>A0A117QW86_9ACTN</name>
<dbReference type="EMBL" id="LMWU01000068">
    <property type="protein sequence ID" value="KUN57765.1"/>
    <property type="molecule type" value="Genomic_DNA"/>
</dbReference>
<organism evidence="1 2">
    <name type="scientific">Streptomyces canus</name>
    <dbReference type="NCBI Taxonomy" id="58343"/>
    <lineage>
        <taxon>Bacteria</taxon>
        <taxon>Bacillati</taxon>
        <taxon>Actinomycetota</taxon>
        <taxon>Actinomycetes</taxon>
        <taxon>Kitasatosporales</taxon>
        <taxon>Streptomycetaceae</taxon>
        <taxon>Streptomyces</taxon>
        <taxon>Streptomyces aurantiacus group</taxon>
    </lineage>
</organism>
<proteinExistence type="predicted"/>
<gene>
    <name evidence="1" type="ORF">AQJ46_45970</name>
</gene>
<sequence length="111" mass="12481">MSASAGLQIADDIARRVFVLLAKRTHTPGDARRPEDVPEVMGLELRPGDIPVLALHAQLSPDELRQRLRDLKRHARMDVLEHPDGVWEIVYGPAYAQPPRPQHSDLLSETH</sequence>
<protein>
    <submittedName>
        <fullName evidence="1">Uncharacterized protein</fullName>
    </submittedName>
</protein>
<dbReference type="Proteomes" id="UP000053669">
    <property type="component" value="Unassembled WGS sequence"/>
</dbReference>
<comment type="caution">
    <text evidence="1">The sequence shown here is derived from an EMBL/GenBank/DDBJ whole genome shotgun (WGS) entry which is preliminary data.</text>
</comment>